<keyword evidence="4" id="KW-1185">Reference proteome</keyword>
<dbReference type="InterPro" id="IPR050904">
    <property type="entry name" value="Adhesion/Biosynth-related"/>
</dbReference>
<proteinExistence type="predicted"/>
<feature type="compositionally biased region" description="Basic residues" evidence="1">
    <location>
        <begin position="765"/>
        <end position="775"/>
    </location>
</feature>
<dbReference type="InterPro" id="IPR036378">
    <property type="entry name" value="FAS1_dom_sf"/>
</dbReference>
<evidence type="ECO:0000256" key="1">
    <source>
        <dbReference type="SAM" id="MobiDB-lite"/>
    </source>
</evidence>
<sequence length="775" mass="85446">MSRLWCGLTAEPCIKAGEPASDGIVRPMPRKVLPMVFLVTVNSAALGLLTSSPCKFRLISYLPHDQGYPASNTCLLLTQRLTFGFVAHSSIMQVYGLVPDNLGMLFGLAHVVEIVTVNCARVIHGNQIATNGVVHVIDRVVTAVGNTIEDFVDSEDDLSSLRAAAIASNVLEKLGKSGHYTLFAPTDEAFEKLPKNVLERIMSDKKAAEALVNFHILDTVQCSEAIMGGGVFDTLEGSPLQIGCDGDSLTVNGKKLVNRKDIVTTNGVIHLIDEVLIPDSAKQVLELAGSQQTTFTDLMAQMGLAASLRPEAEYTLLAPLNDAFSDETLRMDQRLLKLILQNHIIKQKFVLNGLYNGQTLETLGGQILRVFVYRTAVCIENSCMLRGSKEGRNGAIHTFREIIKPAEKSFFDILRLDKRFSIFLDLIQYADLKELLSGSGAWTLFAPTNDAFKGLSSQDIETLKRDKVALQNILLYHLSPGVFIGGGFEPGVTNIVKSVQGSNVMVKLLNDSISVNDVVAKEKDSMALNGVFHVVDKLLFPTDMPVGNEQLLGILNKIIKYFTIKFVRGSTFKEIPYTKYITKVTTQIIKEPVTTITKVISGGTDTIRKVIPGMIQEQDGEFETDSETSITRVTKVIEGQPEVRVIPGSETRVTKIIQGQPSITKVTRVIEGNPEFSLIKEGETRLTKVIQGPEIKYTRVSTGHGSDFDDAELTRRLEEEVTRVSKIIEGDSQLLDDDELKRLLQGEPQVRRIQSGTRRVQGQPIRRKVKRNHQS</sequence>
<dbReference type="PROSITE" id="PS50213">
    <property type="entry name" value="FAS1"/>
    <property type="match status" value="3"/>
</dbReference>
<organism evidence="3 4">
    <name type="scientific">Ranitomeya imitator</name>
    <name type="common">mimic poison frog</name>
    <dbReference type="NCBI Taxonomy" id="111125"/>
    <lineage>
        <taxon>Eukaryota</taxon>
        <taxon>Metazoa</taxon>
        <taxon>Chordata</taxon>
        <taxon>Craniata</taxon>
        <taxon>Vertebrata</taxon>
        <taxon>Euteleostomi</taxon>
        <taxon>Amphibia</taxon>
        <taxon>Batrachia</taxon>
        <taxon>Anura</taxon>
        <taxon>Neobatrachia</taxon>
        <taxon>Hyloidea</taxon>
        <taxon>Dendrobatidae</taxon>
        <taxon>Dendrobatinae</taxon>
        <taxon>Ranitomeya</taxon>
    </lineage>
</organism>
<protein>
    <recommendedName>
        <fullName evidence="2">FAS1 domain-containing protein</fullName>
    </recommendedName>
</protein>
<evidence type="ECO:0000259" key="2">
    <source>
        <dbReference type="PROSITE" id="PS50213"/>
    </source>
</evidence>
<feature type="domain" description="FAS1" evidence="2">
    <location>
        <begin position="279"/>
        <end position="403"/>
    </location>
</feature>
<dbReference type="Proteomes" id="UP001176940">
    <property type="component" value="Unassembled WGS sequence"/>
</dbReference>
<feature type="domain" description="FAS1" evidence="2">
    <location>
        <begin position="407"/>
        <end position="539"/>
    </location>
</feature>
<comment type="caution">
    <text evidence="3">The sequence shown here is derived from an EMBL/GenBank/DDBJ whole genome shotgun (WGS) entry which is preliminary data.</text>
</comment>
<dbReference type="InterPro" id="IPR000782">
    <property type="entry name" value="FAS1_domain"/>
</dbReference>
<evidence type="ECO:0000313" key="3">
    <source>
        <dbReference type="EMBL" id="CAJ0965814.1"/>
    </source>
</evidence>
<feature type="domain" description="FAS1" evidence="2">
    <location>
        <begin position="145"/>
        <end position="276"/>
    </location>
</feature>
<dbReference type="Gene3D" id="2.30.180.10">
    <property type="entry name" value="FAS1 domain"/>
    <property type="match status" value="4"/>
</dbReference>
<accession>A0ABN9MKB6</accession>
<dbReference type="EMBL" id="CAUEEQ010070002">
    <property type="protein sequence ID" value="CAJ0965814.1"/>
    <property type="molecule type" value="Genomic_DNA"/>
</dbReference>
<dbReference type="SMART" id="SM00554">
    <property type="entry name" value="FAS1"/>
    <property type="match status" value="4"/>
</dbReference>
<evidence type="ECO:0000313" key="4">
    <source>
        <dbReference type="Proteomes" id="UP001176940"/>
    </source>
</evidence>
<name>A0ABN9MKB6_9NEOB</name>
<gene>
    <name evidence="3" type="ORF">RIMI_LOCUS20672186</name>
</gene>
<dbReference type="PANTHER" id="PTHR10900:SF12">
    <property type="entry name" value="PERIOSTIN"/>
    <property type="match status" value="1"/>
</dbReference>
<dbReference type="PANTHER" id="PTHR10900">
    <property type="entry name" value="PERIOSTIN-RELATED"/>
    <property type="match status" value="1"/>
</dbReference>
<feature type="region of interest" description="Disordered" evidence="1">
    <location>
        <begin position="754"/>
        <end position="775"/>
    </location>
</feature>
<reference evidence="3" key="1">
    <citation type="submission" date="2023-07" db="EMBL/GenBank/DDBJ databases">
        <authorList>
            <person name="Stuckert A."/>
        </authorList>
    </citation>
    <scope>NUCLEOTIDE SEQUENCE</scope>
</reference>
<dbReference type="SUPFAM" id="SSF82153">
    <property type="entry name" value="FAS1 domain"/>
    <property type="match status" value="3"/>
</dbReference>
<dbReference type="Pfam" id="PF02469">
    <property type="entry name" value="Fasciclin"/>
    <property type="match status" value="4"/>
</dbReference>